<dbReference type="CDD" id="cd06853">
    <property type="entry name" value="GT_WecA_like"/>
    <property type="match status" value="1"/>
</dbReference>
<feature type="transmembrane region" description="Helical" evidence="7">
    <location>
        <begin position="229"/>
        <end position="250"/>
    </location>
</feature>
<feature type="transmembrane region" description="Helical" evidence="7">
    <location>
        <begin position="206"/>
        <end position="223"/>
    </location>
</feature>
<feature type="transmembrane region" description="Helical" evidence="7">
    <location>
        <begin position="306"/>
        <end position="322"/>
    </location>
</feature>
<feature type="transmembrane region" description="Helical" evidence="7">
    <location>
        <begin position="117"/>
        <end position="138"/>
    </location>
</feature>
<evidence type="ECO:0000256" key="6">
    <source>
        <dbReference type="ARBA" id="ARBA00023136"/>
    </source>
</evidence>
<accession>A0ABV9EN95</accession>
<evidence type="ECO:0000256" key="4">
    <source>
        <dbReference type="ARBA" id="ARBA00022692"/>
    </source>
</evidence>
<keyword evidence="5 7" id="KW-1133">Transmembrane helix</keyword>
<evidence type="ECO:0000313" key="9">
    <source>
        <dbReference type="Proteomes" id="UP001595891"/>
    </source>
</evidence>
<dbReference type="RefSeq" id="WP_262847361.1">
    <property type="nucleotide sequence ID" value="NZ_JANZYP010000062.1"/>
</dbReference>
<keyword evidence="3 8" id="KW-0808">Transferase</keyword>
<evidence type="ECO:0000256" key="2">
    <source>
        <dbReference type="ARBA" id="ARBA00022475"/>
    </source>
</evidence>
<proteinExistence type="predicted"/>
<dbReference type="InterPro" id="IPR000715">
    <property type="entry name" value="Glycosyl_transferase_4"/>
</dbReference>
<protein>
    <submittedName>
        <fullName evidence="8">MraY family glycosyltransferase</fullName>
        <ecNumber evidence="8">2.7.8.-</ecNumber>
    </submittedName>
</protein>
<dbReference type="PANTHER" id="PTHR22926">
    <property type="entry name" value="PHOSPHO-N-ACETYLMURAMOYL-PENTAPEPTIDE-TRANSFERASE"/>
    <property type="match status" value="1"/>
</dbReference>
<dbReference type="EMBL" id="JBHSFN010000022">
    <property type="protein sequence ID" value="MFC4590308.1"/>
    <property type="molecule type" value="Genomic_DNA"/>
</dbReference>
<evidence type="ECO:0000313" key="8">
    <source>
        <dbReference type="EMBL" id="MFC4590308.1"/>
    </source>
</evidence>
<dbReference type="Pfam" id="PF00953">
    <property type="entry name" value="Glycos_transf_4"/>
    <property type="match status" value="1"/>
</dbReference>
<keyword evidence="2" id="KW-1003">Cell membrane</keyword>
<evidence type="ECO:0000256" key="7">
    <source>
        <dbReference type="SAM" id="Phobius"/>
    </source>
</evidence>
<reference evidence="9" key="1">
    <citation type="journal article" date="2019" name="Int. J. Syst. Evol. Microbiol.">
        <title>The Global Catalogue of Microorganisms (GCM) 10K type strain sequencing project: providing services to taxonomists for standard genome sequencing and annotation.</title>
        <authorList>
            <consortium name="The Broad Institute Genomics Platform"/>
            <consortium name="The Broad Institute Genome Sequencing Center for Infectious Disease"/>
            <person name="Wu L."/>
            <person name="Ma J."/>
        </authorList>
    </citation>
    <scope>NUCLEOTIDE SEQUENCE [LARGE SCALE GENOMIC DNA]</scope>
    <source>
        <strain evidence="9">CCUG 49560</strain>
    </source>
</reference>
<evidence type="ECO:0000256" key="3">
    <source>
        <dbReference type="ARBA" id="ARBA00022679"/>
    </source>
</evidence>
<organism evidence="8 9">
    <name type="scientific">Sphaerisporangium corydalis</name>
    <dbReference type="NCBI Taxonomy" id="1441875"/>
    <lineage>
        <taxon>Bacteria</taxon>
        <taxon>Bacillati</taxon>
        <taxon>Actinomycetota</taxon>
        <taxon>Actinomycetes</taxon>
        <taxon>Streptosporangiales</taxon>
        <taxon>Streptosporangiaceae</taxon>
        <taxon>Sphaerisporangium</taxon>
    </lineage>
</organism>
<keyword evidence="6 7" id="KW-0472">Membrane</keyword>
<evidence type="ECO:0000256" key="5">
    <source>
        <dbReference type="ARBA" id="ARBA00022989"/>
    </source>
</evidence>
<evidence type="ECO:0000256" key="1">
    <source>
        <dbReference type="ARBA" id="ARBA00004651"/>
    </source>
</evidence>
<keyword evidence="9" id="KW-1185">Reference proteome</keyword>
<comment type="caution">
    <text evidence="8">The sequence shown here is derived from an EMBL/GenBank/DDBJ whole genome shotgun (WGS) entry which is preliminary data.</text>
</comment>
<keyword evidence="4 7" id="KW-0812">Transmembrane</keyword>
<comment type="subcellular location">
    <subcellularLocation>
        <location evidence="1">Cell membrane</location>
        <topology evidence="1">Multi-pass membrane protein</topology>
    </subcellularLocation>
</comment>
<feature type="transmembrane region" description="Helical" evidence="7">
    <location>
        <begin position="175"/>
        <end position="194"/>
    </location>
</feature>
<gene>
    <name evidence="8" type="ORF">ACFO8L_29740</name>
</gene>
<feature type="transmembrane region" description="Helical" evidence="7">
    <location>
        <begin position="76"/>
        <end position="97"/>
    </location>
</feature>
<dbReference type="PANTHER" id="PTHR22926:SF3">
    <property type="entry name" value="UNDECAPRENYL-PHOSPHATE ALPHA-N-ACETYLGLUCOSAMINYL 1-PHOSPHATE TRANSFERASE"/>
    <property type="match status" value="1"/>
</dbReference>
<feature type="transmembrane region" description="Helical" evidence="7">
    <location>
        <begin position="281"/>
        <end position="300"/>
    </location>
</feature>
<dbReference type="GO" id="GO:0016740">
    <property type="term" value="F:transferase activity"/>
    <property type="evidence" value="ECO:0007669"/>
    <property type="project" value="UniProtKB-KW"/>
</dbReference>
<dbReference type="EC" id="2.7.8.-" evidence="8"/>
<name>A0ABV9EN95_9ACTN</name>
<feature type="transmembrane region" description="Helical" evidence="7">
    <location>
        <begin position="150"/>
        <end position="169"/>
    </location>
</feature>
<dbReference type="Proteomes" id="UP001595891">
    <property type="component" value="Unassembled WGS sequence"/>
</dbReference>
<sequence length="345" mass="34955">MRSSAVAMAGVAALLLTTAGIHPLTRLALRFDLTDRPGGYKAHGRPVPYIGGVAILAGTAVPATVFLGLADDQVGILLIGAAVVAMLGLVDDIVALTPATRLCVEALVASGVVLSGVQIPLTGGWPDGLVTVLWMVVITNSFNLLDNMDGALGATVVVGAGLLAAGAFVHGSPSTGLLLVTLAFAALGFLPHNWAPAKVFMGDSGSLFIGFVIAGSAASLATHQATEAVVANLLLPTFVATVDTGVVLLSRLWTGRPLMRGGTDHLSHRLHRLGMGTRRTALVLAAVTAAAGGLHLAMALGLASPLIATIGALGAAILLIGLPQRVSVSSPRLSHTPSMNISERQ</sequence>
<feature type="transmembrane region" description="Helical" evidence="7">
    <location>
        <begin position="47"/>
        <end position="69"/>
    </location>
</feature>